<comment type="caution">
    <text evidence="1">The sequence shown here is derived from an EMBL/GenBank/DDBJ whole genome shotgun (WGS) entry which is preliminary data.</text>
</comment>
<reference evidence="1" key="2">
    <citation type="journal article" date="2020" name="Nat. Commun.">
        <title>Large-scale genome sequencing of mycorrhizal fungi provides insights into the early evolution of symbiotic traits.</title>
        <authorList>
            <person name="Miyauchi S."/>
            <person name="Kiss E."/>
            <person name="Kuo A."/>
            <person name="Drula E."/>
            <person name="Kohler A."/>
            <person name="Sanchez-Garcia M."/>
            <person name="Morin E."/>
            <person name="Andreopoulos B."/>
            <person name="Barry K.W."/>
            <person name="Bonito G."/>
            <person name="Buee M."/>
            <person name="Carver A."/>
            <person name="Chen C."/>
            <person name="Cichocki N."/>
            <person name="Clum A."/>
            <person name="Culley D."/>
            <person name="Crous P.W."/>
            <person name="Fauchery L."/>
            <person name="Girlanda M."/>
            <person name="Hayes R.D."/>
            <person name="Keri Z."/>
            <person name="LaButti K."/>
            <person name="Lipzen A."/>
            <person name="Lombard V."/>
            <person name="Magnuson J."/>
            <person name="Maillard F."/>
            <person name="Murat C."/>
            <person name="Nolan M."/>
            <person name="Ohm R.A."/>
            <person name="Pangilinan J."/>
            <person name="Pereira M.F."/>
            <person name="Perotto S."/>
            <person name="Peter M."/>
            <person name="Pfister S."/>
            <person name="Riley R."/>
            <person name="Sitrit Y."/>
            <person name="Stielow J.B."/>
            <person name="Szollosi G."/>
            <person name="Zifcakova L."/>
            <person name="Stursova M."/>
            <person name="Spatafora J.W."/>
            <person name="Tedersoo L."/>
            <person name="Vaario L.M."/>
            <person name="Yamada A."/>
            <person name="Yan M."/>
            <person name="Wang P."/>
            <person name="Xu J."/>
            <person name="Bruns T."/>
            <person name="Baldrian P."/>
            <person name="Vilgalys R."/>
            <person name="Dunand C."/>
            <person name="Henrissat B."/>
            <person name="Grigoriev I.V."/>
            <person name="Hibbett D."/>
            <person name="Nagy L.G."/>
            <person name="Martin F.M."/>
        </authorList>
    </citation>
    <scope>NUCLEOTIDE SEQUENCE</scope>
    <source>
        <strain evidence="1">P2</strain>
    </source>
</reference>
<evidence type="ECO:0000313" key="1">
    <source>
        <dbReference type="EMBL" id="KAF9643271.1"/>
    </source>
</evidence>
<reference evidence="1" key="1">
    <citation type="submission" date="2019-10" db="EMBL/GenBank/DDBJ databases">
        <authorList>
            <consortium name="DOE Joint Genome Institute"/>
            <person name="Kuo A."/>
            <person name="Miyauchi S."/>
            <person name="Kiss E."/>
            <person name="Drula E."/>
            <person name="Kohler A."/>
            <person name="Sanchez-Garcia M."/>
            <person name="Andreopoulos B."/>
            <person name="Barry K.W."/>
            <person name="Bonito G."/>
            <person name="Buee M."/>
            <person name="Carver A."/>
            <person name="Chen C."/>
            <person name="Cichocki N."/>
            <person name="Clum A."/>
            <person name="Culley D."/>
            <person name="Crous P.W."/>
            <person name="Fauchery L."/>
            <person name="Girlanda M."/>
            <person name="Hayes R."/>
            <person name="Keri Z."/>
            <person name="Labutti K."/>
            <person name="Lipzen A."/>
            <person name="Lombard V."/>
            <person name="Magnuson J."/>
            <person name="Maillard F."/>
            <person name="Morin E."/>
            <person name="Murat C."/>
            <person name="Nolan M."/>
            <person name="Ohm R."/>
            <person name="Pangilinan J."/>
            <person name="Pereira M."/>
            <person name="Perotto S."/>
            <person name="Peter M."/>
            <person name="Riley R."/>
            <person name="Sitrit Y."/>
            <person name="Stielow B."/>
            <person name="Szollosi G."/>
            <person name="Zifcakova L."/>
            <person name="Stursova M."/>
            <person name="Spatafora J.W."/>
            <person name="Tedersoo L."/>
            <person name="Vaario L.-M."/>
            <person name="Yamada A."/>
            <person name="Yan M."/>
            <person name="Wang P."/>
            <person name="Xu J."/>
            <person name="Bruns T."/>
            <person name="Baldrian P."/>
            <person name="Vilgalys R."/>
            <person name="Henrissat B."/>
            <person name="Grigoriev I.V."/>
            <person name="Hibbett D."/>
            <person name="Nagy L.G."/>
            <person name="Martin F.M."/>
        </authorList>
    </citation>
    <scope>NUCLEOTIDE SEQUENCE</scope>
    <source>
        <strain evidence="1">P2</strain>
    </source>
</reference>
<sequence>MPRILPRLIKALRRPPGPFEDELRVAPGLRSKACRKTHTVPPHKQRISIRVSRPAAEYSRSLLLDEESQVRRRKGPSPVVRYQGQDGVRFMNEDELRWWSNSYLRMMASPLRMCQTTGHYMPSDFLVRVARLRLDPELELGDESLLPDGIQHPEFQPRRAGKGHYVICNKQLSVFDRVLAGRGARKILPHSRLKEQIGHLLRLRILQELEILARRARPKVKERHTPIIRRLTRAEWKAFQKTETIPNPGVIAVLVVPPVKKSLLNGGSPDASPNPTEEIRASTISTKPPPPLSVLYPATTKDTAEMPGFAPHEIPLYNSISLFPSPTQRAALHQRLCVILKEDTITRWNQIDHPEPRNKSQPTRDEMKSSHAFLVYSDGSTVRRVDTVPLAIALWRLRMWEMDPPATIPTWS</sequence>
<accession>A0ACB6Z0X0</accession>
<organism evidence="1 2">
    <name type="scientific">Thelephora ganbajun</name>
    <name type="common">Ganba fungus</name>
    <dbReference type="NCBI Taxonomy" id="370292"/>
    <lineage>
        <taxon>Eukaryota</taxon>
        <taxon>Fungi</taxon>
        <taxon>Dikarya</taxon>
        <taxon>Basidiomycota</taxon>
        <taxon>Agaricomycotina</taxon>
        <taxon>Agaricomycetes</taxon>
        <taxon>Thelephorales</taxon>
        <taxon>Thelephoraceae</taxon>
        <taxon>Thelephora</taxon>
    </lineage>
</organism>
<proteinExistence type="predicted"/>
<evidence type="ECO:0000313" key="2">
    <source>
        <dbReference type="Proteomes" id="UP000886501"/>
    </source>
</evidence>
<keyword evidence="2" id="KW-1185">Reference proteome</keyword>
<dbReference type="Proteomes" id="UP000886501">
    <property type="component" value="Unassembled WGS sequence"/>
</dbReference>
<name>A0ACB6Z0X0_THEGA</name>
<gene>
    <name evidence="1" type="ORF">BDM02DRAFT_3191929</name>
</gene>
<dbReference type="EMBL" id="MU118253">
    <property type="protein sequence ID" value="KAF9643271.1"/>
    <property type="molecule type" value="Genomic_DNA"/>
</dbReference>
<protein>
    <submittedName>
        <fullName evidence="1">Uncharacterized protein</fullName>
    </submittedName>
</protein>